<dbReference type="EMBL" id="CP021978">
    <property type="protein sequence ID" value="QCD57569.1"/>
    <property type="molecule type" value="Genomic_DNA"/>
</dbReference>
<dbReference type="AlphaFoldDB" id="A0A6G5RIC0"/>
<dbReference type="InterPro" id="IPR011059">
    <property type="entry name" value="Metal-dep_hydrolase_composite"/>
</dbReference>
<dbReference type="Gene3D" id="2.30.40.10">
    <property type="entry name" value="Urease, subunit C, domain 1"/>
    <property type="match status" value="1"/>
</dbReference>
<keyword evidence="3" id="KW-0862">Zinc</keyword>
<keyword evidence="6" id="KW-1185">Reference proteome</keyword>
<feature type="domain" description="Aminodeoxyfutalosine deaminase/Imidazolonepropionase-like composite" evidence="4">
    <location>
        <begin position="41"/>
        <end position="66"/>
    </location>
</feature>
<organism evidence="5 6">
    <name type="scientific">Streptomyces hawaiiensis</name>
    <dbReference type="NCBI Taxonomy" id="67305"/>
    <lineage>
        <taxon>Bacteria</taxon>
        <taxon>Bacillati</taxon>
        <taxon>Actinomycetota</taxon>
        <taxon>Actinomycetes</taxon>
        <taxon>Kitasatosporales</taxon>
        <taxon>Streptomycetaceae</taxon>
        <taxon>Streptomyces</taxon>
    </lineage>
</organism>
<sequence length="240" mass="25197">MLTIHAAPLVLPAGAASVVDGPVVDGPVVDGAVVDGAVVDGAVVVDGDRITAVGPYEDAVDSAPGARVRRWPGVLTPGLRQWHPLWLLRHCYHPDPREADELGEQPLWGERLAALGDLTETRWSGSIRRGVQRMLRYGTTAVASPGARFRDPLVATAVARSGLTVVGTTQAPGSLLGERPDLDPFAEGYDLPGTVHGPLTIGGRADLAVFDVPDEAALRERGAATCVATVLAGRLVYRAR</sequence>
<evidence type="ECO:0000256" key="2">
    <source>
        <dbReference type="ARBA" id="ARBA00022801"/>
    </source>
</evidence>
<protein>
    <recommendedName>
        <fullName evidence="4">Aminodeoxyfutalosine deaminase/Imidazolonepropionase-like composite domain-containing protein</fullName>
    </recommendedName>
</protein>
<evidence type="ECO:0000256" key="1">
    <source>
        <dbReference type="ARBA" id="ARBA00022723"/>
    </source>
</evidence>
<gene>
    <name evidence="5" type="ORF">CEB94_23995</name>
</gene>
<dbReference type="RefSeq" id="WP_175434124.1">
    <property type="nucleotide sequence ID" value="NZ_CP021978.1"/>
</dbReference>
<dbReference type="SUPFAM" id="SSF51338">
    <property type="entry name" value="Composite domain of metallo-dependent hydrolases"/>
    <property type="match status" value="1"/>
</dbReference>
<dbReference type="Pfam" id="PF22039">
    <property type="entry name" value="HUTI_composite_bact"/>
    <property type="match status" value="1"/>
</dbReference>
<evidence type="ECO:0000256" key="3">
    <source>
        <dbReference type="ARBA" id="ARBA00022833"/>
    </source>
</evidence>
<evidence type="ECO:0000313" key="5">
    <source>
        <dbReference type="EMBL" id="QCD57569.1"/>
    </source>
</evidence>
<dbReference type="Proteomes" id="UP000495940">
    <property type="component" value="Chromosome"/>
</dbReference>
<dbReference type="KEGG" id="shaw:CEB94_23995"/>
<evidence type="ECO:0000259" key="4">
    <source>
        <dbReference type="Pfam" id="PF22039"/>
    </source>
</evidence>
<keyword evidence="1" id="KW-0479">Metal-binding</keyword>
<dbReference type="GO" id="GO:0046872">
    <property type="term" value="F:metal ion binding"/>
    <property type="evidence" value="ECO:0007669"/>
    <property type="project" value="UniProtKB-KW"/>
</dbReference>
<dbReference type="Gene3D" id="3.20.20.140">
    <property type="entry name" value="Metal-dependent hydrolases"/>
    <property type="match status" value="1"/>
</dbReference>
<dbReference type="InterPro" id="IPR054418">
    <property type="entry name" value="MQNX/HUTI_composite_N"/>
</dbReference>
<keyword evidence="2" id="KW-0378">Hydrolase</keyword>
<name>A0A6G5RIC0_9ACTN</name>
<proteinExistence type="predicted"/>
<evidence type="ECO:0000313" key="6">
    <source>
        <dbReference type="Proteomes" id="UP000495940"/>
    </source>
</evidence>
<accession>A0A6G5RIC0</accession>
<dbReference type="GO" id="GO:0016810">
    <property type="term" value="F:hydrolase activity, acting on carbon-nitrogen (but not peptide) bonds"/>
    <property type="evidence" value="ECO:0007669"/>
    <property type="project" value="InterPro"/>
</dbReference>
<reference evidence="5 6" key="1">
    <citation type="submission" date="2017-06" db="EMBL/GenBank/DDBJ databases">
        <title>Complete Genome Sequence of Streptomyces hawaiiensis NRRL 15010 and insights into acyldepsipeptides biosynthesis.</title>
        <authorList>
            <person name="Mariita R.M."/>
            <person name="Sello J.K."/>
        </authorList>
    </citation>
    <scope>NUCLEOTIDE SEQUENCE [LARGE SCALE GENOMIC DNA]</scope>
    <source>
        <strain evidence="5 6">ATCC 12236</strain>
    </source>
</reference>